<dbReference type="EMBL" id="CP002431">
    <property type="protein sequence ID" value="ADU61873.1"/>
    <property type="molecule type" value="Genomic_DNA"/>
</dbReference>
<dbReference type="STRING" id="643562.Daes_0856"/>
<dbReference type="AlphaFoldDB" id="E6VRE4"/>
<evidence type="ECO:0000256" key="1">
    <source>
        <dbReference type="SAM" id="MobiDB-lite"/>
    </source>
</evidence>
<feature type="compositionally biased region" description="Basic and acidic residues" evidence="1">
    <location>
        <begin position="129"/>
        <end position="143"/>
    </location>
</feature>
<dbReference type="Pfam" id="PF05258">
    <property type="entry name" value="DciA"/>
    <property type="match status" value="1"/>
</dbReference>
<dbReference type="KEGG" id="das:Daes_0856"/>
<organism evidence="2 3">
    <name type="scientific">Pseudodesulfovibrio aespoeensis (strain ATCC 700646 / DSM 10631 / Aspo-2)</name>
    <name type="common">Desulfovibrio aespoeensis</name>
    <dbReference type="NCBI Taxonomy" id="643562"/>
    <lineage>
        <taxon>Bacteria</taxon>
        <taxon>Pseudomonadati</taxon>
        <taxon>Thermodesulfobacteriota</taxon>
        <taxon>Desulfovibrionia</taxon>
        <taxon>Desulfovibrionales</taxon>
        <taxon>Desulfovibrionaceae</taxon>
    </lineage>
</organism>
<dbReference type="HOGENOM" id="CLU_125373_0_0_7"/>
<name>E6VRE4_PSEA9</name>
<gene>
    <name evidence="2" type="ordered locus">Daes_0856</name>
</gene>
<dbReference type="eggNOG" id="COG5512">
    <property type="taxonomic scope" value="Bacteria"/>
</dbReference>
<dbReference type="Proteomes" id="UP000002191">
    <property type="component" value="Chromosome"/>
</dbReference>
<dbReference type="OrthoDB" id="5471833at2"/>
<reference evidence="2 3" key="2">
    <citation type="journal article" date="2014" name="Genome Announc.">
        <title>Complete Genome Sequence of the Subsurface, Mesophilic Sulfate-Reducing Bacterium Desulfovibrio aespoeensis Aspo-2.</title>
        <authorList>
            <person name="Pedersen K."/>
            <person name="Bengtsson A."/>
            <person name="Edlund J."/>
            <person name="Rabe L."/>
            <person name="Hazen T."/>
            <person name="Chakraborty R."/>
            <person name="Goodwin L."/>
            <person name="Shapiro N."/>
        </authorList>
    </citation>
    <scope>NUCLEOTIDE SEQUENCE [LARGE SCALE GENOMIC DNA]</scope>
    <source>
        <strain evidence="3">ATCC 700646 / DSM 10631 / Aspo-2</strain>
    </source>
</reference>
<evidence type="ECO:0008006" key="4">
    <source>
        <dbReference type="Google" id="ProtNLM"/>
    </source>
</evidence>
<accession>E6VRE4</accession>
<dbReference type="InterPro" id="IPR007922">
    <property type="entry name" value="DciA-like"/>
</dbReference>
<feature type="region of interest" description="Disordered" evidence="1">
    <location>
        <begin position="114"/>
        <end position="143"/>
    </location>
</feature>
<evidence type="ECO:0000313" key="3">
    <source>
        <dbReference type="Proteomes" id="UP000002191"/>
    </source>
</evidence>
<sequence>MAYLRHHSRKGRHNKVVQLNRALPNFLGRLDTTGSMALIRLWREWDRLMGEMARMVRPLGHRGGKLILAAEDPMIAQEAQYLAPMILGKINGFLGEEVFDKVAFELLNGRVPLDGDFPRQENPPQRPLKKPDKLGTLNKKLDPDSPVGRCYRAYQRMFADE</sequence>
<protein>
    <recommendedName>
        <fullName evidence="4">DUF721 domain-containing protein</fullName>
    </recommendedName>
</protein>
<keyword evidence="3" id="KW-1185">Reference proteome</keyword>
<dbReference type="RefSeq" id="WP_013513804.1">
    <property type="nucleotide sequence ID" value="NC_014844.1"/>
</dbReference>
<proteinExistence type="predicted"/>
<evidence type="ECO:0000313" key="2">
    <source>
        <dbReference type="EMBL" id="ADU61873.1"/>
    </source>
</evidence>
<reference evidence="3" key="1">
    <citation type="submission" date="2010-12" db="EMBL/GenBank/DDBJ databases">
        <title>Complete sequence of Desulfovibrio aespoeensis Aspo-2.</title>
        <authorList>
            <consortium name="US DOE Joint Genome Institute"/>
            <person name="Lucas S."/>
            <person name="Copeland A."/>
            <person name="Lapidus A."/>
            <person name="Cheng J.-F."/>
            <person name="Goodwin L."/>
            <person name="Pitluck S."/>
            <person name="Chertkov O."/>
            <person name="Misra M."/>
            <person name="Detter J.C."/>
            <person name="Han C."/>
            <person name="Tapia R."/>
            <person name="Land M."/>
            <person name="Hauser L."/>
            <person name="Kyrpides N."/>
            <person name="Ivanova N."/>
            <person name="Ovchinnikova G."/>
            <person name="Pedersen K."/>
            <person name="Jagevall S."/>
            <person name="Hazen T."/>
            <person name="Woyke T."/>
        </authorList>
    </citation>
    <scope>NUCLEOTIDE SEQUENCE [LARGE SCALE GENOMIC DNA]</scope>
    <source>
        <strain evidence="3">ATCC 700646 / DSM 10631 / Aspo-2</strain>
    </source>
</reference>